<evidence type="ECO:0000313" key="2">
    <source>
        <dbReference type="Proteomes" id="UP000030526"/>
    </source>
</evidence>
<accession>A0A0A2XSZ1</accession>
<dbReference type="RefSeq" id="WP_039083389.1">
    <property type="nucleotide sequence ID" value="NZ_JPXS01000009.1"/>
</dbReference>
<protein>
    <submittedName>
        <fullName evidence="1">Uncharacterized protein</fullName>
    </submittedName>
</protein>
<dbReference type="EMBL" id="JPXS01000009">
    <property type="protein sequence ID" value="KGQ34132.1"/>
    <property type="molecule type" value="Genomic_DNA"/>
</dbReference>
<proteinExistence type="predicted"/>
<reference evidence="1 2" key="1">
    <citation type="submission" date="2014-08" db="EMBL/GenBank/DDBJ databases">
        <title>Chaperone-usher fimbriae in a diverse selection of Gallibacterium genomes.</title>
        <authorList>
            <person name="Kudirkiene E."/>
            <person name="Bager R.J."/>
            <person name="Johnson T.J."/>
            <person name="Bojesen A.M."/>
        </authorList>
    </citation>
    <scope>NUCLEOTIDE SEQUENCE [LARGE SCALE GENOMIC DNA]</scope>
    <source>
        <strain evidence="1 2">20558/3kl.</strain>
    </source>
</reference>
<name>A0A0A2XSZ1_9PAST</name>
<dbReference type="Proteomes" id="UP000030526">
    <property type="component" value="Unassembled WGS sequence"/>
</dbReference>
<gene>
    <name evidence="1" type="ORF">JP32_01355</name>
</gene>
<organism evidence="1 2">
    <name type="scientific">Gallibacterium anatis</name>
    <dbReference type="NCBI Taxonomy" id="750"/>
    <lineage>
        <taxon>Bacteria</taxon>
        <taxon>Pseudomonadati</taxon>
        <taxon>Pseudomonadota</taxon>
        <taxon>Gammaproteobacteria</taxon>
        <taxon>Pasteurellales</taxon>
        <taxon>Pasteurellaceae</taxon>
        <taxon>Gallibacterium</taxon>
    </lineage>
</organism>
<comment type="caution">
    <text evidence="1">The sequence shown here is derived from an EMBL/GenBank/DDBJ whole genome shotgun (WGS) entry which is preliminary data.</text>
</comment>
<dbReference type="AlphaFoldDB" id="A0A0A2XSZ1"/>
<evidence type="ECO:0000313" key="1">
    <source>
        <dbReference type="EMBL" id="KGQ34132.1"/>
    </source>
</evidence>
<sequence length="70" mass="8106">MDKPISKIFVIETANTAEKIIKKQNVITINKVLDNVIFNTLFFFFSIKNDVIAKYEITEKTINKAIEKVK</sequence>